<dbReference type="InterPro" id="IPR026881">
    <property type="entry name" value="WYL_dom"/>
</dbReference>
<organism evidence="4">
    <name type="scientific">uncultured Thiotrichaceae bacterium</name>
    <dbReference type="NCBI Taxonomy" id="298394"/>
    <lineage>
        <taxon>Bacteria</taxon>
        <taxon>Pseudomonadati</taxon>
        <taxon>Pseudomonadota</taxon>
        <taxon>Gammaproteobacteria</taxon>
        <taxon>Thiotrichales</taxon>
        <taxon>Thiotrichaceae</taxon>
        <taxon>environmental samples</taxon>
    </lineage>
</organism>
<name>A0A6S6SVA0_9GAMM</name>
<reference evidence="4" key="1">
    <citation type="submission" date="2020-01" db="EMBL/GenBank/DDBJ databases">
        <authorList>
            <person name="Meier V. D."/>
            <person name="Meier V D."/>
        </authorList>
    </citation>
    <scope>NUCLEOTIDE SEQUENCE</scope>
    <source>
        <strain evidence="4">HLG_WM_MAG_07</strain>
    </source>
</reference>
<dbReference type="EMBL" id="CACVAY010000042">
    <property type="protein sequence ID" value="CAA6810034.1"/>
    <property type="molecule type" value="Genomic_DNA"/>
</dbReference>
<feature type="domain" description="DNA-binding transcriptional repressor CapW winged helix-turn-helix" evidence="3">
    <location>
        <begin position="22"/>
        <end position="101"/>
    </location>
</feature>
<dbReference type="Pfam" id="PF13280">
    <property type="entry name" value="WYL"/>
    <property type="match status" value="1"/>
</dbReference>
<dbReference type="PANTHER" id="PTHR34580">
    <property type="match status" value="1"/>
</dbReference>
<protein>
    <submittedName>
        <fullName evidence="4">COGs COG2378</fullName>
    </submittedName>
</protein>
<accession>A0A6S6SVA0</accession>
<dbReference type="AlphaFoldDB" id="A0A6S6SVA0"/>
<dbReference type="PROSITE" id="PS52050">
    <property type="entry name" value="WYL"/>
    <property type="match status" value="1"/>
</dbReference>
<dbReference type="Pfam" id="PF26107">
    <property type="entry name" value="BrxR_CTD"/>
    <property type="match status" value="1"/>
</dbReference>
<evidence type="ECO:0000259" key="2">
    <source>
        <dbReference type="Pfam" id="PF26107"/>
    </source>
</evidence>
<feature type="domain" description="WYL" evidence="1">
    <location>
        <begin position="131"/>
        <end position="197"/>
    </location>
</feature>
<dbReference type="InterPro" id="IPR059019">
    <property type="entry name" value="WHD_CapW"/>
</dbReference>
<gene>
    <name evidence="4" type="ORF">HELGO_WM13475</name>
</gene>
<proteinExistence type="predicted"/>
<evidence type="ECO:0000313" key="4">
    <source>
        <dbReference type="EMBL" id="CAA6810034.1"/>
    </source>
</evidence>
<dbReference type="PIRSF" id="PIRSF015558">
    <property type="entry name" value="Txn_reg_DeoR_prd"/>
    <property type="match status" value="1"/>
</dbReference>
<dbReference type="InterPro" id="IPR016634">
    <property type="entry name" value="CapW-like"/>
</dbReference>
<feature type="domain" description="DNA-binding transcriptional repressor CapW C-terminal dimerisation" evidence="2">
    <location>
        <begin position="219"/>
        <end position="284"/>
    </location>
</feature>
<evidence type="ECO:0000259" key="3">
    <source>
        <dbReference type="Pfam" id="PF26109"/>
    </source>
</evidence>
<dbReference type="InterPro" id="IPR051534">
    <property type="entry name" value="CBASS_pafABC_assoc_protein"/>
</dbReference>
<dbReference type="Pfam" id="PF26109">
    <property type="entry name" value="WHD_BrxR"/>
    <property type="match status" value="1"/>
</dbReference>
<evidence type="ECO:0000259" key="1">
    <source>
        <dbReference type="Pfam" id="PF13280"/>
    </source>
</evidence>
<sequence length="307" mass="35240">MVKKQSMSEAILQKMEKLGLSQRERLAYIEFRLYFLGDVRRQDLMDRFGVAPAATTRDFSLYREISPNNIDFEGSSKTYILGDTFKPVFEHNVERVLTMLSRGFGGGIGQVSDALLPCELPLVLNRPSANVLAPVTRAIYQKKSISMKYFSHSSGMSKREIVPFALANDGLRWHVRAFDRKSQEFRDFVFTRMESTKLLRDSKPEKHELPDQDIQWNRIVELDIVPHPDRGRPEITERDYGMVDGVLHLKLRAAMAGYVLPQWQVDCSADHSVEEKGCRLWLRDVLALYGVNSAKFTLGYQESKSTR</sequence>
<dbReference type="InterPro" id="IPR059020">
    <property type="entry name" value="CapW_CTD"/>
</dbReference>
<dbReference type="PANTHER" id="PTHR34580:SF3">
    <property type="entry name" value="PROTEIN PAFB"/>
    <property type="match status" value="1"/>
</dbReference>